<dbReference type="Proteomes" id="UP000199705">
    <property type="component" value="Unassembled WGS sequence"/>
</dbReference>
<evidence type="ECO:0000256" key="7">
    <source>
        <dbReference type="RuleBase" id="RU363032"/>
    </source>
</evidence>
<dbReference type="InterPro" id="IPR000515">
    <property type="entry name" value="MetI-like"/>
</dbReference>
<evidence type="ECO:0000256" key="3">
    <source>
        <dbReference type="ARBA" id="ARBA00022475"/>
    </source>
</evidence>
<dbReference type="SUPFAM" id="SSF161098">
    <property type="entry name" value="MetI-like"/>
    <property type="match status" value="1"/>
</dbReference>
<dbReference type="PANTHER" id="PTHR43386">
    <property type="entry name" value="OLIGOPEPTIDE TRANSPORT SYSTEM PERMEASE PROTEIN APPC"/>
    <property type="match status" value="1"/>
</dbReference>
<keyword evidence="2 7" id="KW-0813">Transport</keyword>
<evidence type="ECO:0000313" key="9">
    <source>
        <dbReference type="EMBL" id="SDH26010.1"/>
    </source>
</evidence>
<evidence type="ECO:0000259" key="8">
    <source>
        <dbReference type="PROSITE" id="PS50928"/>
    </source>
</evidence>
<dbReference type="PANTHER" id="PTHR43386:SF25">
    <property type="entry name" value="PEPTIDE ABC TRANSPORTER PERMEASE PROTEIN"/>
    <property type="match status" value="1"/>
</dbReference>
<dbReference type="InterPro" id="IPR050366">
    <property type="entry name" value="BP-dependent_transpt_permease"/>
</dbReference>
<dbReference type="AlphaFoldDB" id="A0A1G8B071"/>
<dbReference type="Pfam" id="PF12911">
    <property type="entry name" value="OppC_N"/>
    <property type="match status" value="1"/>
</dbReference>
<dbReference type="InterPro" id="IPR035906">
    <property type="entry name" value="MetI-like_sf"/>
</dbReference>
<feature type="transmembrane region" description="Helical" evidence="7">
    <location>
        <begin position="232"/>
        <end position="253"/>
    </location>
</feature>
<protein>
    <submittedName>
        <fullName evidence="9">Peptide/nickel transport system permease protein</fullName>
    </submittedName>
</protein>
<dbReference type="GO" id="GO:0005886">
    <property type="term" value="C:plasma membrane"/>
    <property type="evidence" value="ECO:0007669"/>
    <property type="project" value="UniProtKB-SubCell"/>
</dbReference>
<keyword evidence="10" id="KW-1185">Reference proteome</keyword>
<proteinExistence type="inferred from homology"/>
<keyword evidence="3" id="KW-1003">Cell membrane</keyword>
<accession>A0A1G8B071</accession>
<feature type="transmembrane region" description="Helical" evidence="7">
    <location>
        <begin position="198"/>
        <end position="225"/>
    </location>
</feature>
<dbReference type="GO" id="GO:0055085">
    <property type="term" value="P:transmembrane transport"/>
    <property type="evidence" value="ECO:0007669"/>
    <property type="project" value="InterPro"/>
</dbReference>
<reference evidence="10" key="1">
    <citation type="submission" date="2016-10" db="EMBL/GenBank/DDBJ databases">
        <authorList>
            <person name="Varghese N."/>
            <person name="Submissions S."/>
        </authorList>
    </citation>
    <scope>NUCLEOTIDE SEQUENCE [LARGE SCALE GENOMIC DNA]</scope>
    <source>
        <strain evidence="10">Gh-67</strain>
    </source>
</reference>
<dbReference type="EMBL" id="FNCG01000008">
    <property type="protein sequence ID" value="SDH26010.1"/>
    <property type="molecule type" value="Genomic_DNA"/>
</dbReference>
<dbReference type="RefSeq" id="WP_091169135.1">
    <property type="nucleotide sequence ID" value="NZ_FNCG01000008.1"/>
</dbReference>
<dbReference type="STRING" id="551996.SAMN05192573_10816"/>
<keyword evidence="5 7" id="KW-1133">Transmembrane helix</keyword>
<dbReference type="CDD" id="cd06261">
    <property type="entry name" value="TM_PBP2"/>
    <property type="match status" value="1"/>
</dbReference>
<comment type="similarity">
    <text evidence="7">Belongs to the binding-protein-dependent transport system permease family.</text>
</comment>
<dbReference type="Gene3D" id="1.10.3720.10">
    <property type="entry name" value="MetI-like"/>
    <property type="match status" value="1"/>
</dbReference>
<evidence type="ECO:0000256" key="5">
    <source>
        <dbReference type="ARBA" id="ARBA00022989"/>
    </source>
</evidence>
<evidence type="ECO:0000256" key="4">
    <source>
        <dbReference type="ARBA" id="ARBA00022692"/>
    </source>
</evidence>
<feature type="transmembrane region" description="Helical" evidence="7">
    <location>
        <begin position="259"/>
        <end position="278"/>
    </location>
</feature>
<dbReference type="InterPro" id="IPR025966">
    <property type="entry name" value="OppC_N"/>
</dbReference>
<sequence length="402" mass="44204">MAEITPAKRTWHVFKHNKIALSGLAFILLTLLVAILGYLIMPDDTPLANNMIIQLSIKKPGSTYMMLKLRKAEAVDTVNLFSRMLYGQPSFYKEVPVTGYHFVKDSIYVNGYIGDEDKPEKKAYNIFEVMTGQKPVYKNGKVIFNYNGQTIALPATPAVYQTFEARLREENIGAKTFLLGTDGYGRDMLSRLLLGTRISLAVGLMSVIISMLLGVTVGAVAGYFGGWVDSSLSWLMNILWALPALLLVIAISFALGKGLWQIFIAVGLSMWVEVARLVRGQVMGLKQVEYIEAARALGFSNKRIIAKHILPNITGPILVLASSNFASAILLEAGLSFLGFGAQPPMPTWGGMIKEHYGYIVMDSAFLAIIPGMAIMLLVYAFNLVTVGLRDAFDIKSQSTRI</sequence>
<dbReference type="Pfam" id="PF00528">
    <property type="entry name" value="BPD_transp_1"/>
    <property type="match status" value="1"/>
</dbReference>
<gene>
    <name evidence="9" type="ORF">SAMN05192573_10816</name>
</gene>
<evidence type="ECO:0000256" key="1">
    <source>
        <dbReference type="ARBA" id="ARBA00004651"/>
    </source>
</evidence>
<dbReference type="PROSITE" id="PS50928">
    <property type="entry name" value="ABC_TM1"/>
    <property type="match status" value="1"/>
</dbReference>
<comment type="subcellular location">
    <subcellularLocation>
        <location evidence="1 7">Cell membrane</location>
        <topology evidence="1 7">Multi-pass membrane protein</topology>
    </subcellularLocation>
</comment>
<feature type="domain" description="ABC transmembrane type-1" evidence="8">
    <location>
        <begin position="196"/>
        <end position="386"/>
    </location>
</feature>
<name>A0A1G8B071_9SPHI</name>
<evidence type="ECO:0000256" key="6">
    <source>
        <dbReference type="ARBA" id="ARBA00023136"/>
    </source>
</evidence>
<evidence type="ECO:0000313" key="10">
    <source>
        <dbReference type="Proteomes" id="UP000199705"/>
    </source>
</evidence>
<feature type="transmembrane region" description="Helical" evidence="7">
    <location>
        <begin position="317"/>
        <end position="340"/>
    </location>
</feature>
<keyword evidence="6 7" id="KW-0472">Membrane</keyword>
<feature type="transmembrane region" description="Helical" evidence="7">
    <location>
        <begin position="360"/>
        <end position="382"/>
    </location>
</feature>
<evidence type="ECO:0000256" key="2">
    <source>
        <dbReference type="ARBA" id="ARBA00022448"/>
    </source>
</evidence>
<organism evidence="9 10">
    <name type="scientific">Mucilaginibacter gossypii</name>
    <dbReference type="NCBI Taxonomy" id="551996"/>
    <lineage>
        <taxon>Bacteria</taxon>
        <taxon>Pseudomonadati</taxon>
        <taxon>Bacteroidota</taxon>
        <taxon>Sphingobacteriia</taxon>
        <taxon>Sphingobacteriales</taxon>
        <taxon>Sphingobacteriaceae</taxon>
        <taxon>Mucilaginibacter</taxon>
    </lineage>
</organism>
<feature type="transmembrane region" description="Helical" evidence="7">
    <location>
        <begin position="21"/>
        <end position="41"/>
    </location>
</feature>
<keyword evidence="4 7" id="KW-0812">Transmembrane</keyword>